<dbReference type="AlphaFoldDB" id="A0A833LXF3"/>
<feature type="region of interest" description="Disordered" evidence="1">
    <location>
        <begin position="97"/>
        <end position="116"/>
    </location>
</feature>
<comment type="caution">
    <text evidence="2">The sequence shown here is derived from an EMBL/GenBank/DDBJ whole genome shotgun (WGS) entry which is preliminary data.</text>
</comment>
<dbReference type="Proteomes" id="UP000460298">
    <property type="component" value="Unassembled WGS sequence"/>
</dbReference>
<organism evidence="2 3">
    <name type="scientific">Leptonema illini</name>
    <dbReference type="NCBI Taxonomy" id="183"/>
    <lineage>
        <taxon>Bacteria</taxon>
        <taxon>Pseudomonadati</taxon>
        <taxon>Spirochaetota</taxon>
        <taxon>Spirochaetia</taxon>
        <taxon>Leptospirales</taxon>
        <taxon>Leptospiraceae</taxon>
        <taxon>Leptonema</taxon>
    </lineage>
</organism>
<proteinExistence type="predicted"/>
<dbReference type="EMBL" id="WBUI01000028">
    <property type="protein sequence ID" value="KAB2929653.1"/>
    <property type="molecule type" value="Genomic_DNA"/>
</dbReference>
<protein>
    <submittedName>
        <fullName evidence="2">Membrane protein insertion efficiency factor YidD</fullName>
    </submittedName>
</protein>
<gene>
    <name evidence="2" type="primary">yidD</name>
    <name evidence="2" type="ORF">F9K24_19295</name>
</gene>
<evidence type="ECO:0000256" key="1">
    <source>
        <dbReference type="SAM" id="MobiDB-lite"/>
    </source>
</evidence>
<evidence type="ECO:0000313" key="2">
    <source>
        <dbReference type="EMBL" id="KAB2929653.1"/>
    </source>
</evidence>
<accession>A0A833LXF3</accession>
<evidence type="ECO:0000313" key="3">
    <source>
        <dbReference type="Proteomes" id="UP000460298"/>
    </source>
</evidence>
<sequence length="116" mass="13391">MRRFAVIIAAVLLQSCLLPVKKIIDQHKEATQWDGARCPMYPSCARWGEHAIEEHGWVGFFLTVDRLFIREGGRLHGHYTITPRKLSEDRRYYDPVDDSFGKSEPSLFSIDVSEQP</sequence>
<dbReference type="PROSITE" id="PS51257">
    <property type="entry name" value="PROKAR_LIPOPROTEIN"/>
    <property type="match status" value="1"/>
</dbReference>
<name>A0A833LXF3_9LEPT</name>
<reference evidence="2 3" key="1">
    <citation type="submission" date="2019-10" db="EMBL/GenBank/DDBJ databases">
        <title>Extracellular Electron Transfer in a Candidatus Methanoperedens spp. Enrichment Culture.</title>
        <authorList>
            <person name="Berger S."/>
            <person name="Rangel Shaw D."/>
            <person name="Berben T."/>
            <person name="In 'T Zandt M."/>
            <person name="Frank J."/>
            <person name="Reimann J."/>
            <person name="Jetten M.S.M."/>
            <person name="Welte C.U."/>
        </authorList>
    </citation>
    <scope>NUCLEOTIDE SEQUENCE [LARGE SCALE GENOMIC DNA]</scope>
    <source>
        <strain evidence="2">SB12</strain>
    </source>
</reference>